<accession>A0A833JFL3</accession>
<dbReference type="AlphaFoldDB" id="A0A833JFL3"/>
<dbReference type="InterPro" id="IPR029055">
    <property type="entry name" value="Ntn_hydrolases_N"/>
</dbReference>
<feature type="chain" id="PRO_5032371035" evidence="1">
    <location>
        <begin position="23"/>
        <end position="390"/>
    </location>
</feature>
<dbReference type="Pfam" id="PF06267">
    <property type="entry name" value="DUF1028"/>
    <property type="match status" value="1"/>
</dbReference>
<evidence type="ECO:0000313" key="2">
    <source>
        <dbReference type="EMBL" id="KAB8030969.1"/>
    </source>
</evidence>
<dbReference type="EMBL" id="WFLN01000006">
    <property type="protein sequence ID" value="KAB8030969.1"/>
    <property type="molecule type" value="Genomic_DNA"/>
</dbReference>
<dbReference type="RefSeq" id="WP_152212896.1">
    <property type="nucleotide sequence ID" value="NZ_WFLN01000006.1"/>
</dbReference>
<organism evidence="2 3">
    <name type="scientific">Fluviispira multicolorata</name>
    <dbReference type="NCBI Taxonomy" id="2654512"/>
    <lineage>
        <taxon>Bacteria</taxon>
        <taxon>Pseudomonadati</taxon>
        <taxon>Bdellovibrionota</taxon>
        <taxon>Oligoflexia</taxon>
        <taxon>Silvanigrellales</taxon>
        <taxon>Silvanigrellaceae</taxon>
        <taxon>Fluviispira</taxon>
    </lineage>
</organism>
<dbReference type="Gene3D" id="3.60.20.10">
    <property type="entry name" value="Glutamine Phosphoribosylpyrophosphate, subunit 1, domain 1"/>
    <property type="match status" value="1"/>
</dbReference>
<sequence length="390" mass="43978">MKAFIKYSCLISILFTVTKAFTTFSIIAIDTETKEFGSAMATSIHLNQEFLKETEASIIPLKFIDSFSEYSIHGYSPQMGIIHMQGLVDNMYNVDMLEDSLKQMKNGQSANQILDKLLEVEIEDSLTNEKKKFKNERQFLILTHNKITGNIDKAAYSDSMLSVDYNSLTGKTSDSRYHYVIAGNRLTGIDVLNALENGFKETSGDLSQKLLGALLEVRKKNGFGDKDSINKYKTSSNFSFLKIYKNQDKIKNIVVYSVPNGTSTADAIDKLIEVNQFRVVADNNIDENTITFENKDYGKLKIATKTKNYGEENILAQGEKRTYLTSDIEIFSNESQPYILGSWMPLNLIFNHSRQISCAAEQDFRLGGKVTVTFSKGKCSVYYSNISTHD</sequence>
<dbReference type="Proteomes" id="UP000442694">
    <property type="component" value="Unassembled WGS sequence"/>
</dbReference>
<proteinExistence type="predicted"/>
<feature type="signal peptide" evidence="1">
    <location>
        <begin position="1"/>
        <end position="22"/>
    </location>
</feature>
<reference evidence="2 3" key="1">
    <citation type="submission" date="2019-10" db="EMBL/GenBank/DDBJ databases">
        <title>New genus of Silvanigrellaceae.</title>
        <authorList>
            <person name="Pitt A."/>
            <person name="Hahn M.W."/>
        </authorList>
    </citation>
    <scope>NUCLEOTIDE SEQUENCE [LARGE SCALE GENOMIC DNA]</scope>
    <source>
        <strain evidence="2 3">33A1-SZDP</strain>
    </source>
</reference>
<dbReference type="SUPFAM" id="SSF56235">
    <property type="entry name" value="N-terminal nucleophile aminohydrolases (Ntn hydrolases)"/>
    <property type="match status" value="1"/>
</dbReference>
<comment type="caution">
    <text evidence="2">The sequence shown here is derived from an EMBL/GenBank/DDBJ whole genome shotgun (WGS) entry which is preliminary data.</text>
</comment>
<gene>
    <name evidence="2" type="ORF">GCL57_08350</name>
</gene>
<keyword evidence="1" id="KW-0732">Signal</keyword>
<protein>
    <submittedName>
        <fullName evidence="2">DUF1028 domain-containing protein</fullName>
    </submittedName>
</protein>
<dbReference type="InterPro" id="IPR010430">
    <property type="entry name" value="DUF1028"/>
</dbReference>
<evidence type="ECO:0000256" key="1">
    <source>
        <dbReference type="SAM" id="SignalP"/>
    </source>
</evidence>
<name>A0A833JFL3_9BACT</name>
<keyword evidence="3" id="KW-1185">Reference proteome</keyword>
<evidence type="ECO:0000313" key="3">
    <source>
        <dbReference type="Proteomes" id="UP000442694"/>
    </source>
</evidence>